<sequence length="224" mass="25744">MADSFGKFLGKYSIRSLYDRNNSSTRAKIQLELLKVPSATDSDGYVYGYNIPGKYHPSARNNFHIKLGRTAKNNPNDRIVRQWGGEIQFCEKTIWNKKLERLIHLFFDFARFDYIQPNGAREIEWFQFKEKINIKKYISILNEIVDDTFGEIAVPSSIPEIKRSAQININSAPLSQLMSLPSIGPILAQRIIAHRPFKSTANIMLCERIGKKTFAKISELICVR</sequence>
<dbReference type="SUPFAM" id="SSF47781">
    <property type="entry name" value="RuvA domain 2-like"/>
    <property type="match status" value="1"/>
</dbReference>
<accession>A0A3G5A5L4</accession>
<name>A0A3G5A5L4_9VIRU</name>
<dbReference type="Pfam" id="PF12836">
    <property type="entry name" value="HHH_3"/>
    <property type="match status" value="1"/>
</dbReference>
<dbReference type="InterPro" id="IPR051675">
    <property type="entry name" value="Endo/Exo/Phosphatase_dom_1"/>
</dbReference>
<gene>
    <name evidence="2" type="ORF">Hyperionvirus1_47</name>
</gene>
<dbReference type="InterPro" id="IPR010994">
    <property type="entry name" value="RuvA_2-like"/>
</dbReference>
<dbReference type="InterPro" id="IPR018306">
    <property type="entry name" value="Phage_T5_Orf172_DNA-bd"/>
</dbReference>
<protein>
    <submittedName>
        <fullName evidence="2">Helix-hairpin-helix motif protein</fullName>
    </submittedName>
</protein>
<reference evidence="2" key="1">
    <citation type="submission" date="2018-10" db="EMBL/GenBank/DDBJ databases">
        <title>Hidden diversity of soil giant viruses.</title>
        <authorList>
            <person name="Schulz F."/>
            <person name="Alteio L."/>
            <person name="Goudeau D."/>
            <person name="Ryan E.M."/>
            <person name="Malmstrom R.R."/>
            <person name="Blanchard J."/>
            <person name="Woyke T."/>
        </authorList>
    </citation>
    <scope>NUCLEOTIDE SEQUENCE</scope>
    <source>
        <strain evidence="2">HYV1</strain>
    </source>
</reference>
<dbReference type="PANTHER" id="PTHR21180">
    <property type="entry name" value="ENDONUCLEASE/EXONUCLEASE/PHOSPHATASE FAMILY DOMAIN-CONTAINING PROTEIN 1"/>
    <property type="match status" value="1"/>
</dbReference>
<proteinExistence type="predicted"/>
<feature type="domain" description="Bacteriophage T5 Orf172 DNA-binding" evidence="1">
    <location>
        <begin position="44"/>
        <end position="131"/>
    </location>
</feature>
<evidence type="ECO:0000259" key="1">
    <source>
        <dbReference type="Pfam" id="PF10544"/>
    </source>
</evidence>
<dbReference type="EMBL" id="MK072383">
    <property type="protein sequence ID" value="AYV82468.1"/>
    <property type="molecule type" value="Genomic_DNA"/>
</dbReference>
<dbReference type="PANTHER" id="PTHR21180:SF32">
    <property type="entry name" value="ENDONUCLEASE_EXONUCLEASE_PHOSPHATASE FAMILY DOMAIN-CONTAINING PROTEIN 1"/>
    <property type="match status" value="1"/>
</dbReference>
<organism evidence="2">
    <name type="scientific">Hyperionvirus sp</name>
    <dbReference type="NCBI Taxonomy" id="2487770"/>
    <lineage>
        <taxon>Viruses</taxon>
        <taxon>Varidnaviria</taxon>
        <taxon>Bamfordvirae</taxon>
        <taxon>Nucleocytoviricota</taxon>
        <taxon>Megaviricetes</taxon>
        <taxon>Imitervirales</taxon>
        <taxon>Mimiviridae</taxon>
        <taxon>Klosneuvirinae</taxon>
    </lineage>
</organism>
<evidence type="ECO:0000313" key="2">
    <source>
        <dbReference type="EMBL" id="AYV82468.1"/>
    </source>
</evidence>
<dbReference type="Gene3D" id="1.10.150.320">
    <property type="entry name" value="Photosystem II 12 kDa extrinsic protein"/>
    <property type="match status" value="1"/>
</dbReference>
<dbReference type="Pfam" id="PF10544">
    <property type="entry name" value="T5orf172"/>
    <property type="match status" value="1"/>
</dbReference>